<dbReference type="FunFam" id="1.10.472.80:FF:000005">
    <property type="entry name" value="TBC1 domain family member 15"/>
    <property type="match status" value="1"/>
</dbReference>
<dbReference type="Gene3D" id="1.10.8.270">
    <property type="entry name" value="putative rabgap domain of human tbc1 domain family member 14 like domains"/>
    <property type="match status" value="1"/>
</dbReference>
<dbReference type="SUPFAM" id="SSF47923">
    <property type="entry name" value="Ypt/Rab-GAP domain of gyp1p"/>
    <property type="match status" value="2"/>
</dbReference>
<dbReference type="OrthoDB" id="10264062at2759"/>
<dbReference type="Pfam" id="PF00566">
    <property type="entry name" value="RabGAP-TBC"/>
    <property type="match status" value="1"/>
</dbReference>
<evidence type="ECO:0000256" key="4">
    <source>
        <dbReference type="SAM" id="MobiDB-lite"/>
    </source>
</evidence>
<evidence type="ECO:0000256" key="3">
    <source>
        <dbReference type="ARBA" id="ARBA00082648"/>
    </source>
</evidence>
<dbReference type="Proteomes" id="UP000019487">
    <property type="component" value="Unassembled WGS sequence"/>
</dbReference>
<dbReference type="SMART" id="SM00164">
    <property type="entry name" value="TBC"/>
    <property type="match status" value="1"/>
</dbReference>
<dbReference type="PANTHER" id="PTHR22957:SF502">
    <property type="entry name" value="SMALL G PROTEIN SIGNALING MODULATOR 2-RELATED"/>
    <property type="match status" value="1"/>
</dbReference>
<dbReference type="EMBL" id="AYSA01000494">
    <property type="protein sequence ID" value="ESZ91462.1"/>
    <property type="molecule type" value="Genomic_DNA"/>
</dbReference>
<organism evidence="6 7">
    <name type="scientific">Sclerotinia borealis (strain F-4128)</name>
    <dbReference type="NCBI Taxonomy" id="1432307"/>
    <lineage>
        <taxon>Eukaryota</taxon>
        <taxon>Fungi</taxon>
        <taxon>Dikarya</taxon>
        <taxon>Ascomycota</taxon>
        <taxon>Pezizomycotina</taxon>
        <taxon>Leotiomycetes</taxon>
        <taxon>Helotiales</taxon>
        <taxon>Sclerotiniaceae</taxon>
        <taxon>Sclerotinia</taxon>
    </lineage>
</organism>
<dbReference type="HOGENOM" id="CLU_004457_0_1_1"/>
<feature type="domain" description="Rab-GAP TBC" evidence="5">
    <location>
        <begin position="478"/>
        <end position="706"/>
    </location>
</feature>
<keyword evidence="1" id="KW-0343">GTPase activation</keyword>
<dbReference type="GO" id="GO:0005737">
    <property type="term" value="C:cytoplasm"/>
    <property type="evidence" value="ECO:0007669"/>
    <property type="project" value="UniProtKB-ARBA"/>
</dbReference>
<evidence type="ECO:0000259" key="5">
    <source>
        <dbReference type="PROSITE" id="PS50086"/>
    </source>
</evidence>
<evidence type="ECO:0000256" key="2">
    <source>
        <dbReference type="ARBA" id="ARBA00072091"/>
    </source>
</evidence>
<accession>W9C3Y8</accession>
<comment type="caution">
    <text evidence="6">The sequence shown here is derived from an EMBL/GenBank/DDBJ whole genome shotgun (WGS) entry which is preliminary data.</text>
</comment>
<feature type="compositionally biased region" description="Low complexity" evidence="4">
    <location>
        <begin position="794"/>
        <end position="805"/>
    </location>
</feature>
<feature type="region of interest" description="Disordered" evidence="4">
    <location>
        <begin position="775"/>
        <end position="840"/>
    </location>
</feature>
<evidence type="ECO:0000313" key="7">
    <source>
        <dbReference type="Proteomes" id="UP000019487"/>
    </source>
</evidence>
<feature type="compositionally biased region" description="Basic and acidic residues" evidence="4">
    <location>
        <begin position="815"/>
        <end position="840"/>
    </location>
</feature>
<dbReference type="Gene3D" id="1.10.472.80">
    <property type="entry name" value="Ypt/Rab-GAP domain of gyp1p, domain 3"/>
    <property type="match status" value="1"/>
</dbReference>
<gene>
    <name evidence="6" type="ORF">SBOR_8157</name>
</gene>
<dbReference type="GO" id="GO:0005096">
    <property type="term" value="F:GTPase activator activity"/>
    <property type="evidence" value="ECO:0007669"/>
    <property type="project" value="UniProtKB-KW"/>
</dbReference>
<evidence type="ECO:0000313" key="6">
    <source>
        <dbReference type="EMBL" id="ESZ91462.1"/>
    </source>
</evidence>
<feature type="compositionally biased region" description="Low complexity" evidence="4">
    <location>
        <begin position="300"/>
        <end position="318"/>
    </location>
</feature>
<dbReference type="STRING" id="1432307.W9C3Y8"/>
<reference evidence="6 7" key="1">
    <citation type="journal article" date="2014" name="Genome Announc.">
        <title>Draft genome sequence of Sclerotinia borealis, a psychrophilic plant pathogenic fungus.</title>
        <authorList>
            <person name="Mardanov A.V."/>
            <person name="Beletsky A.V."/>
            <person name="Kadnikov V.V."/>
            <person name="Ignatov A.N."/>
            <person name="Ravin N.V."/>
        </authorList>
    </citation>
    <scope>NUCLEOTIDE SEQUENCE [LARGE SCALE GENOMIC DNA]</scope>
    <source>
        <strain evidence="7">F-4157</strain>
    </source>
</reference>
<dbReference type="InterPro" id="IPR035969">
    <property type="entry name" value="Rab-GAP_TBC_sf"/>
</dbReference>
<evidence type="ECO:0000256" key="1">
    <source>
        <dbReference type="ARBA" id="ARBA00022468"/>
    </source>
</evidence>
<dbReference type="InterPro" id="IPR000195">
    <property type="entry name" value="Rab-GAP-TBC_dom"/>
</dbReference>
<dbReference type="PANTHER" id="PTHR22957">
    <property type="entry name" value="TBC1 DOMAIN FAMILY MEMBER GTPASE-ACTIVATING PROTEIN"/>
    <property type="match status" value="1"/>
</dbReference>
<dbReference type="FunFam" id="1.10.8.270:FF:000032">
    <property type="entry name" value="GTPase activating protein (Gyp7)"/>
    <property type="match status" value="1"/>
</dbReference>
<feature type="region of interest" description="Disordered" evidence="4">
    <location>
        <begin position="285"/>
        <end position="324"/>
    </location>
</feature>
<name>W9C3Y8_SCLBF</name>
<dbReference type="PROSITE" id="PS50086">
    <property type="entry name" value="TBC_RABGAP"/>
    <property type="match status" value="1"/>
</dbReference>
<protein>
    <recommendedName>
        <fullName evidence="2">GTPase-activating protein GYP7</fullName>
    </recommendedName>
    <alternativeName>
        <fullName evidence="3">GAP for YPT7</fullName>
    </alternativeName>
</protein>
<proteinExistence type="predicted"/>
<dbReference type="AlphaFoldDB" id="W9C3Y8"/>
<keyword evidence="7" id="KW-1185">Reference proteome</keyword>
<sequence length="870" mass="98347">MTSSSGPARPVSPSNSFYALSDDEEGDYNTVTHIESGKGVKLLFSKSKVVIPNILIISSKCGVIQAAYHLSLTSQLQQQVYIHPTPSAKDNIPGYIALLQQKPPPDSRPTSSSSQDAKPKAAASLLLAWLPESSLGDALNTYVKVDLAEGDSPPKQSYLVPPPPTTTTHSGSVGHYAFAIPVSQVYSLLVRPPSLGWWFGSVVINSRVGDSFPALFFHDSECQSTILQKKKRTRESFDPFGANGEMFWGGDEVLRWLRRYVEIERSGAEPNIYLVEPSVEDKEAFGDKPVTSAPVRRPTSSGARVGSAAGAGSSSYRSAQRDAGMDPVTKFVKETGWNLMEKFSKVTTFTRRTADSIVDNPKVPPQVRRFMKNPEVQTLQEEFDSARIYLARWAMGIAEQSERDRNQRIWTARDVLEMEETDVGEFELLETEMGSLTMREQRKTVTLREWNKFFDQRTGRLSITVDEVKERVFHGGLDPDDGVRKEAWLFLLGVYEWDSSADERKAVIAGLRDEYVKLKGAWWDRLIDLGGEGEEGDWWREQKNRIEKDVHRTDRNIPLFEGEDTPHPDPDSPFADVGTNVHLEQMKDMLLSYNEYNRDLGYVQGMSDLLAPIYAVMQDDAIAFWGFQHFMERMECNFLRDQSGMRSQLLTLDHLVQLMDPKLYLHLQSADSTNFFFFFRMLLVWYKREFAWLDVLHLWEILWTDFLSSGFHLFIALAILEKHRDVIMTHLQHFDEVLKYVNELSNQIDLESTLVRAEALFHRFQRTVEAIDKKSSFPKPSVRRRGTQSTPQASGPSGSSGVTSGADTGSGAIEGARKDKGKKPNGELEDMPERPKVISKELRDLLSKKVVVLPRKVVRREGEGLAKVQK</sequence>